<proteinExistence type="predicted"/>
<gene>
    <name evidence="1" type="ORF">WISP_88593</name>
</gene>
<keyword evidence="2" id="KW-1185">Reference proteome</keyword>
<sequence length="95" mass="10658">MEVSRSTEIFLKPVEKASRPEKLDAQRLWPRGKPTVPQSPCRTCGPVEREAYARVGLLAGLLTLRRECEGPHACWWVGEEVAEAGIVKEGLYRPN</sequence>
<dbReference type="Proteomes" id="UP001145742">
    <property type="component" value="Unassembled WGS sequence"/>
</dbReference>
<reference evidence="1" key="1">
    <citation type="submission" date="2019-10" db="EMBL/GenBank/DDBJ databases">
        <authorList>
            <person name="Soares A.E.R."/>
            <person name="Aleixo A."/>
            <person name="Schneider P."/>
            <person name="Miyaki C.Y."/>
            <person name="Schneider M.P."/>
            <person name="Mello C."/>
            <person name="Vasconcelos A.T.R."/>
        </authorList>
    </citation>
    <scope>NUCLEOTIDE SEQUENCE</scope>
    <source>
        <tissue evidence="1">Muscle</tissue>
    </source>
</reference>
<accession>A0ABQ9D277</accession>
<organism evidence="1 2">
    <name type="scientific">Willisornis vidua</name>
    <name type="common">Xingu scale-backed antbird</name>
    <dbReference type="NCBI Taxonomy" id="1566151"/>
    <lineage>
        <taxon>Eukaryota</taxon>
        <taxon>Metazoa</taxon>
        <taxon>Chordata</taxon>
        <taxon>Craniata</taxon>
        <taxon>Vertebrata</taxon>
        <taxon>Euteleostomi</taxon>
        <taxon>Archelosauria</taxon>
        <taxon>Archosauria</taxon>
        <taxon>Dinosauria</taxon>
        <taxon>Saurischia</taxon>
        <taxon>Theropoda</taxon>
        <taxon>Coelurosauria</taxon>
        <taxon>Aves</taxon>
        <taxon>Neognathae</taxon>
        <taxon>Neoaves</taxon>
        <taxon>Telluraves</taxon>
        <taxon>Australaves</taxon>
        <taxon>Passeriformes</taxon>
        <taxon>Thamnophilidae</taxon>
        <taxon>Willisornis</taxon>
    </lineage>
</organism>
<protein>
    <submittedName>
        <fullName evidence="1">Uncharacterized protein</fullName>
    </submittedName>
</protein>
<evidence type="ECO:0000313" key="2">
    <source>
        <dbReference type="Proteomes" id="UP001145742"/>
    </source>
</evidence>
<dbReference type="EMBL" id="WHWB01034123">
    <property type="protein sequence ID" value="KAJ7413752.1"/>
    <property type="molecule type" value="Genomic_DNA"/>
</dbReference>
<name>A0ABQ9D277_9PASS</name>
<evidence type="ECO:0000313" key="1">
    <source>
        <dbReference type="EMBL" id="KAJ7413752.1"/>
    </source>
</evidence>
<comment type="caution">
    <text evidence="1">The sequence shown here is derived from an EMBL/GenBank/DDBJ whole genome shotgun (WGS) entry which is preliminary data.</text>
</comment>